<evidence type="ECO:0008006" key="3">
    <source>
        <dbReference type="Google" id="ProtNLM"/>
    </source>
</evidence>
<dbReference type="EMBL" id="FOGU01000004">
    <property type="protein sequence ID" value="SER98129.1"/>
    <property type="molecule type" value="Genomic_DNA"/>
</dbReference>
<dbReference type="OrthoDB" id="7210707at2"/>
<reference evidence="1 2" key="1">
    <citation type="submission" date="2016-10" db="EMBL/GenBank/DDBJ databases">
        <authorList>
            <person name="de Groot N.N."/>
        </authorList>
    </citation>
    <scope>NUCLEOTIDE SEQUENCE [LARGE SCALE GENOMIC DNA]</scope>
    <source>
        <strain evidence="1 2">DSM 23042</strain>
    </source>
</reference>
<dbReference type="AlphaFoldDB" id="A0A1H9TMG2"/>
<protein>
    <recommendedName>
        <fullName evidence="3">SatD family (SatD)</fullName>
    </recommendedName>
</protein>
<accession>A0A1H9TMG2</accession>
<sequence length="217" mass="22910">MERAVLTGDFVRSRQAGPDVLARGFETLSAAAETLSAWHGAPLRPTRFRGDGWQVYLARPDLSLRSALFVLASLRAAELDIDLRLAVGIGAVERLGDETLSDADGPAFHAAGAALDAMGRGRRLALAAPGHGPLLEAVTVLLDAIAQGWTAAQGEALTRSLRPVAPTQAAIADDLGIRQQSVADRLDAAAFWAVAEALEQVEGAWQPCNHQVPRPVN</sequence>
<proteinExistence type="predicted"/>
<dbReference type="RefSeq" id="WP_092691918.1">
    <property type="nucleotide sequence ID" value="NZ_CBDDGO010000004.1"/>
</dbReference>
<keyword evidence="2" id="KW-1185">Reference proteome</keyword>
<name>A0A1H9TMG2_9RHOB</name>
<organism evidence="1 2">
    <name type="scientific">Tranquillimonas rosea</name>
    <dbReference type="NCBI Taxonomy" id="641238"/>
    <lineage>
        <taxon>Bacteria</taxon>
        <taxon>Pseudomonadati</taxon>
        <taxon>Pseudomonadota</taxon>
        <taxon>Alphaproteobacteria</taxon>
        <taxon>Rhodobacterales</taxon>
        <taxon>Roseobacteraceae</taxon>
        <taxon>Tranquillimonas</taxon>
    </lineage>
</organism>
<evidence type="ECO:0000313" key="1">
    <source>
        <dbReference type="EMBL" id="SER98129.1"/>
    </source>
</evidence>
<dbReference type="STRING" id="641238.SAMN04490244_104259"/>
<gene>
    <name evidence="1" type="ORF">SAMN04490244_104259</name>
</gene>
<dbReference type="Proteomes" id="UP000198885">
    <property type="component" value="Unassembled WGS sequence"/>
</dbReference>
<evidence type="ECO:0000313" key="2">
    <source>
        <dbReference type="Proteomes" id="UP000198885"/>
    </source>
</evidence>